<keyword evidence="3" id="KW-1185">Reference proteome</keyword>
<dbReference type="Proteomes" id="UP000235649">
    <property type="component" value="Unassembled WGS sequence"/>
</dbReference>
<organism evidence="2 3">
    <name type="scientific">Companilactobacillus nuruki</name>
    <dbReference type="NCBI Taxonomy" id="1993540"/>
    <lineage>
        <taxon>Bacteria</taxon>
        <taxon>Bacillati</taxon>
        <taxon>Bacillota</taxon>
        <taxon>Bacilli</taxon>
        <taxon>Lactobacillales</taxon>
        <taxon>Lactobacillaceae</taxon>
        <taxon>Companilactobacillus</taxon>
    </lineage>
</organism>
<dbReference type="RefSeq" id="WP_102195541.1">
    <property type="nucleotide sequence ID" value="NZ_NIPR01000006.1"/>
</dbReference>
<proteinExistence type="predicted"/>
<evidence type="ECO:0000256" key="1">
    <source>
        <dbReference type="SAM" id="Phobius"/>
    </source>
</evidence>
<feature type="transmembrane region" description="Helical" evidence="1">
    <location>
        <begin position="12"/>
        <end position="33"/>
    </location>
</feature>
<sequence>MPDTIEFGKQLTHWPILVSFILSFFAGGFGLIININLALMLFFIVLFLLTFIYFPSYLPILFGHWQLENHGISYYKMNSYRDKLKMIFAPNKVEFQFISYSQIKSVRVVTQDQKYSITDILTIKPDKQSVFPWLRKPFFLELELNKNTVNLDLSFDQVHDPHNTLFRISNALDILGKRI</sequence>
<feature type="transmembrane region" description="Helical" evidence="1">
    <location>
        <begin position="39"/>
        <end position="62"/>
    </location>
</feature>
<dbReference type="OrthoDB" id="2316276at2"/>
<keyword evidence="1" id="KW-1133">Transmembrane helix</keyword>
<accession>A0A2N7AVY3</accession>
<dbReference type="EMBL" id="NIPR01000006">
    <property type="protein sequence ID" value="PMD72499.1"/>
    <property type="molecule type" value="Genomic_DNA"/>
</dbReference>
<gene>
    <name evidence="2" type="ORF">CBP76_03425</name>
</gene>
<dbReference type="AlphaFoldDB" id="A0A2N7AVY3"/>
<evidence type="ECO:0000313" key="3">
    <source>
        <dbReference type="Proteomes" id="UP000235649"/>
    </source>
</evidence>
<comment type="caution">
    <text evidence="2">The sequence shown here is derived from an EMBL/GenBank/DDBJ whole genome shotgun (WGS) entry which is preliminary data.</text>
</comment>
<reference evidence="2 3" key="1">
    <citation type="submission" date="2017-05" db="EMBL/GenBank/DDBJ databases">
        <title>Lactobacillus nurukis nov., sp. nov., isolated from nuruk.</title>
        <authorList>
            <person name="Kim S.-J."/>
        </authorList>
    </citation>
    <scope>NUCLEOTIDE SEQUENCE [LARGE SCALE GENOMIC DNA]</scope>
    <source>
        <strain evidence="2 3">SYF10-1a</strain>
    </source>
</reference>
<keyword evidence="1" id="KW-0812">Transmembrane</keyword>
<protein>
    <submittedName>
        <fullName evidence="2">Uncharacterized protein</fullName>
    </submittedName>
</protein>
<keyword evidence="1" id="KW-0472">Membrane</keyword>
<evidence type="ECO:0000313" key="2">
    <source>
        <dbReference type="EMBL" id="PMD72499.1"/>
    </source>
</evidence>
<name>A0A2N7AVY3_9LACO</name>